<dbReference type="EMBL" id="JBHSDR010000004">
    <property type="protein sequence ID" value="MFC4294730.1"/>
    <property type="molecule type" value="Genomic_DNA"/>
</dbReference>
<sequence length="94" mass="9651">MSMRRPLLALIAGSLALAGCGSRSADAELQSKVAEANNAAMRAEKAQAAAERAAKVANSGSAPMVVEEEPAPDDEVAPDEPTDDEATTPEQVET</sequence>
<name>A0ABV8RQ98_9SPHN</name>
<feature type="region of interest" description="Disordered" evidence="2">
    <location>
        <begin position="55"/>
        <end position="94"/>
    </location>
</feature>
<evidence type="ECO:0000313" key="4">
    <source>
        <dbReference type="EMBL" id="MFC4294730.1"/>
    </source>
</evidence>
<organism evidence="4 5">
    <name type="scientific">Novosphingobium tardum</name>
    <dbReference type="NCBI Taxonomy" id="1538021"/>
    <lineage>
        <taxon>Bacteria</taxon>
        <taxon>Pseudomonadati</taxon>
        <taxon>Pseudomonadota</taxon>
        <taxon>Alphaproteobacteria</taxon>
        <taxon>Sphingomonadales</taxon>
        <taxon>Sphingomonadaceae</taxon>
        <taxon>Novosphingobium</taxon>
    </lineage>
</organism>
<evidence type="ECO:0000256" key="3">
    <source>
        <dbReference type="SAM" id="SignalP"/>
    </source>
</evidence>
<keyword evidence="3" id="KW-0732">Signal</keyword>
<protein>
    <recommendedName>
        <fullName evidence="6">Secreted protein</fullName>
    </recommendedName>
</protein>
<evidence type="ECO:0000256" key="1">
    <source>
        <dbReference type="SAM" id="Coils"/>
    </source>
</evidence>
<feature type="coiled-coil region" evidence="1">
    <location>
        <begin position="26"/>
        <end position="53"/>
    </location>
</feature>
<evidence type="ECO:0000256" key="2">
    <source>
        <dbReference type="SAM" id="MobiDB-lite"/>
    </source>
</evidence>
<feature type="compositionally biased region" description="Acidic residues" evidence="2">
    <location>
        <begin position="66"/>
        <end position="94"/>
    </location>
</feature>
<comment type="caution">
    <text evidence="4">The sequence shown here is derived from an EMBL/GenBank/DDBJ whole genome shotgun (WGS) entry which is preliminary data.</text>
</comment>
<gene>
    <name evidence="4" type="ORF">ACFO0A_06610</name>
</gene>
<feature type="chain" id="PRO_5047342421" description="Secreted protein" evidence="3">
    <location>
        <begin position="26"/>
        <end position="94"/>
    </location>
</feature>
<accession>A0ABV8RQ98</accession>
<dbReference type="RefSeq" id="WP_379538223.1">
    <property type="nucleotide sequence ID" value="NZ_JBHSDR010000004.1"/>
</dbReference>
<evidence type="ECO:0000313" key="5">
    <source>
        <dbReference type="Proteomes" id="UP001595828"/>
    </source>
</evidence>
<proteinExistence type="predicted"/>
<dbReference type="Proteomes" id="UP001595828">
    <property type="component" value="Unassembled WGS sequence"/>
</dbReference>
<feature type="signal peptide" evidence="3">
    <location>
        <begin position="1"/>
        <end position="25"/>
    </location>
</feature>
<feature type="compositionally biased region" description="Low complexity" evidence="2">
    <location>
        <begin position="55"/>
        <end position="65"/>
    </location>
</feature>
<keyword evidence="1" id="KW-0175">Coiled coil</keyword>
<keyword evidence="5" id="KW-1185">Reference proteome</keyword>
<dbReference type="PROSITE" id="PS51257">
    <property type="entry name" value="PROKAR_LIPOPROTEIN"/>
    <property type="match status" value="1"/>
</dbReference>
<evidence type="ECO:0008006" key="6">
    <source>
        <dbReference type="Google" id="ProtNLM"/>
    </source>
</evidence>
<reference evidence="5" key="1">
    <citation type="journal article" date="2019" name="Int. J. Syst. Evol. Microbiol.">
        <title>The Global Catalogue of Microorganisms (GCM) 10K type strain sequencing project: providing services to taxonomists for standard genome sequencing and annotation.</title>
        <authorList>
            <consortium name="The Broad Institute Genomics Platform"/>
            <consortium name="The Broad Institute Genome Sequencing Center for Infectious Disease"/>
            <person name="Wu L."/>
            <person name="Ma J."/>
        </authorList>
    </citation>
    <scope>NUCLEOTIDE SEQUENCE [LARGE SCALE GENOMIC DNA]</scope>
    <source>
        <strain evidence="5">CGMCC 1.12989</strain>
    </source>
</reference>